<protein>
    <recommendedName>
        <fullName evidence="2">peptidylprolyl isomerase</fullName>
        <ecNumber evidence="2">5.2.1.8</ecNumber>
    </recommendedName>
</protein>
<evidence type="ECO:0000256" key="2">
    <source>
        <dbReference type="ARBA" id="ARBA00013194"/>
    </source>
</evidence>
<proteinExistence type="predicted"/>
<feature type="compositionally biased region" description="Low complexity" evidence="6">
    <location>
        <begin position="444"/>
        <end position="453"/>
    </location>
</feature>
<feature type="compositionally biased region" description="Acidic residues" evidence="6">
    <location>
        <begin position="433"/>
        <end position="443"/>
    </location>
</feature>
<dbReference type="PANTHER" id="PTHR46512:SF9">
    <property type="entry name" value="PEPTIDYLPROLYL ISOMERASE"/>
    <property type="match status" value="1"/>
</dbReference>
<dbReference type="STRING" id="2880.D8LFT5"/>
<comment type="catalytic activity">
    <reaction evidence="1">
        <text>[protein]-peptidylproline (omega=180) = [protein]-peptidylproline (omega=0)</text>
        <dbReference type="Rhea" id="RHEA:16237"/>
        <dbReference type="Rhea" id="RHEA-COMP:10747"/>
        <dbReference type="Rhea" id="RHEA-COMP:10748"/>
        <dbReference type="ChEBI" id="CHEBI:83833"/>
        <dbReference type="ChEBI" id="CHEBI:83834"/>
        <dbReference type="EC" id="5.2.1.8"/>
    </reaction>
</comment>
<dbReference type="SMART" id="SM00028">
    <property type="entry name" value="TPR"/>
    <property type="match status" value="3"/>
</dbReference>
<dbReference type="InterPro" id="IPR050754">
    <property type="entry name" value="FKBP4/5/8-like"/>
</dbReference>
<evidence type="ECO:0000313" key="7">
    <source>
        <dbReference type="EMBL" id="CBN75659.1"/>
    </source>
</evidence>
<organism evidence="7 8">
    <name type="scientific">Ectocarpus siliculosus</name>
    <name type="common">Brown alga</name>
    <name type="synonym">Conferva siliculosa</name>
    <dbReference type="NCBI Taxonomy" id="2880"/>
    <lineage>
        <taxon>Eukaryota</taxon>
        <taxon>Sar</taxon>
        <taxon>Stramenopiles</taxon>
        <taxon>Ochrophyta</taxon>
        <taxon>PX clade</taxon>
        <taxon>Phaeophyceae</taxon>
        <taxon>Ectocarpales</taxon>
        <taxon>Ectocarpaceae</taxon>
        <taxon>Ectocarpus</taxon>
    </lineage>
</organism>
<dbReference type="InParanoid" id="D8LFT5"/>
<dbReference type="PANTHER" id="PTHR46512">
    <property type="entry name" value="PEPTIDYLPROLYL ISOMERASE"/>
    <property type="match status" value="1"/>
</dbReference>
<evidence type="ECO:0000256" key="5">
    <source>
        <dbReference type="PROSITE-ProRule" id="PRU00339"/>
    </source>
</evidence>
<feature type="region of interest" description="Disordered" evidence="6">
    <location>
        <begin position="589"/>
        <end position="684"/>
    </location>
</feature>
<feature type="compositionally biased region" description="Basic and acidic residues" evidence="6">
    <location>
        <begin position="457"/>
        <end position="467"/>
    </location>
</feature>
<feature type="repeat" description="TPR" evidence="5">
    <location>
        <begin position="517"/>
        <end position="550"/>
    </location>
</feature>
<dbReference type="InterPro" id="IPR011990">
    <property type="entry name" value="TPR-like_helical_dom_sf"/>
</dbReference>
<dbReference type="AlphaFoldDB" id="D8LFT5"/>
<evidence type="ECO:0000256" key="1">
    <source>
        <dbReference type="ARBA" id="ARBA00000971"/>
    </source>
</evidence>
<name>D8LFT5_ECTSI</name>
<evidence type="ECO:0000256" key="4">
    <source>
        <dbReference type="ARBA" id="ARBA00023235"/>
    </source>
</evidence>
<feature type="region of interest" description="Disordered" evidence="6">
    <location>
        <begin position="424"/>
        <end position="467"/>
    </location>
</feature>
<evidence type="ECO:0000256" key="3">
    <source>
        <dbReference type="ARBA" id="ARBA00023110"/>
    </source>
</evidence>
<dbReference type="EMBL" id="FN649760">
    <property type="protein sequence ID" value="CBN75659.1"/>
    <property type="molecule type" value="Genomic_DNA"/>
</dbReference>
<feature type="compositionally biased region" description="Acidic residues" evidence="6">
    <location>
        <begin position="56"/>
        <end position="65"/>
    </location>
</feature>
<dbReference type="Proteomes" id="UP000002630">
    <property type="component" value="Unassembled WGS sequence"/>
</dbReference>
<sequence>MASPLKDVATMPEGAQGDKLSDTAEQAHVATDEAGNDTAATTAGIECGQENQEREPSDDESEGEIPFEPFDINDDGRILKTASQCSRGSWKRPEAGWDVTVTVHRFCELSPSKEEETPTDTDGVKEVPNKDAREMVRQVEPEFLQLEFRLGEDEEEGFPQEVLQQANAAGVELNPLLHCGIETMGRNELATFVVTTEGIVDAAQENAADSSSKPPADRRFEYVISLDDWMEEVDLSELQDNSLMKRVLREGDGVTRPVEIGGVTVRCRVIRMPIAQEPAEQQQQQGDDNGETVVFDNLQSQEEAPGSNGDDDGGSDGLKGPLSFVLDDCPFGPGVMAVVKSMSKGEQCDAWLDPKYGPVDHLDDGRFYHQVVLELVEVEELPPVFAAEEVRLEMSSRFKVEGNEKFIAGDYPSASRRYEKAIKYADGVPPGQDSEDGGGDGDETSSSSSDTTQANDDANRNDSQGGKHGDEFVDLQVAVLCNQAACFLKMGQALSALAAAERASSLKAVAADCPAGIKAAYRRACALEAVGDWGEARRVFRSVLDVDPKNSQCRQGLARLARAEKAYEANLRKTFGGCLASDKLKGFASEGREVPESSPRPGNDDDFYGGRDSDQDGPWTEGSESGSSESGDESSSDGGDEEKEKKRVDALYDLATHEGGGGGEATAEDNTTVTDATEPGKEAASAVPAAAAVAGAAPCSEPATACEVIPLSSLPDLAKEFAVASDSTGEADGLAGKECANNAGAQAGDVAAEG</sequence>
<keyword evidence="8" id="KW-1185">Reference proteome</keyword>
<reference evidence="7 8" key="1">
    <citation type="journal article" date="2010" name="Nature">
        <title>The Ectocarpus genome and the independent evolution of multicellularity in brown algae.</title>
        <authorList>
            <person name="Cock J.M."/>
            <person name="Sterck L."/>
            <person name="Rouze P."/>
            <person name="Scornet D."/>
            <person name="Allen A.E."/>
            <person name="Amoutzias G."/>
            <person name="Anthouard V."/>
            <person name="Artiguenave F."/>
            <person name="Aury J.M."/>
            <person name="Badger J.H."/>
            <person name="Beszteri B."/>
            <person name="Billiau K."/>
            <person name="Bonnet E."/>
            <person name="Bothwell J.H."/>
            <person name="Bowler C."/>
            <person name="Boyen C."/>
            <person name="Brownlee C."/>
            <person name="Carrano C.J."/>
            <person name="Charrier B."/>
            <person name="Cho G.Y."/>
            <person name="Coelho S.M."/>
            <person name="Collen J."/>
            <person name="Corre E."/>
            <person name="Da Silva C."/>
            <person name="Delage L."/>
            <person name="Delaroque N."/>
            <person name="Dittami S.M."/>
            <person name="Doulbeau S."/>
            <person name="Elias M."/>
            <person name="Farnham G."/>
            <person name="Gachon C.M."/>
            <person name="Gschloessl B."/>
            <person name="Heesch S."/>
            <person name="Jabbari K."/>
            <person name="Jubin C."/>
            <person name="Kawai H."/>
            <person name="Kimura K."/>
            <person name="Kloareg B."/>
            <person name="Kupper F.C."/>
            <person name="Lang D."/>
            <person name="Le Bail A."/>
            <person name="Leblanc C."/>
            <person name="Lerouge P."/>
            <person name="Lohr M."/>
            <person name="Lopez P.J."/>
            <person name="Martens C."/>
            <person name="Maumus F."/>
            <person name="Michel G."/>
            <person name="Miranda-Saavedra D."/>
            <person name="Morales J."/>
            <person name="Moreau H."/>
            <person name="Motomura T."/>
            <person name="Nagasato C."/>
            <person name="Napoli C.A."/>
            <person name="Nelson D.R."/>
            <person name="Nyvall-Collen P."/>
            <person name="Peters A.F."/>
            <person name="Pommier C."/>
            <person name="Potin P."/>
            <person name="Poulain J."/>
            <person name="Quesneville H."/>
            <person name="Read B."/>
            <person name="Rensing S.A."/>
            <person name="Ritter A."/>
            <person name="Rousvoal S."/>
            <person name="Samanta M."/>
            <person name="Samson G."/>
            <person name="Schroeder D.C."/>
            <person name="Segurens B."/>
            <person name="Strittmatter M."/>
            <person name="Tonon T."/>
            <person name="Tregear J.W."/>
            <person name="Valentin K."/>
            <person name="von Dassow P."/>
            <person name="Yamagishi T."/>
            <person name="Van de Peer Y."/>
            <person name="Wincker P."/>
        </authorList>
    </citation>
    <scope>NUCLEOTIDE SEQUENCE [LARGE SCALE GENOMIC DNA]</scope>
    <source>
        <strain evidence="8">Ec32 / CCAP1310/4</strain>
    </source>
</reference>
<keyword evidence="4" id="KW-0413">Isomerase</keyword>
<dbReference type="eggNOG" id="KOG0543">
    <property type="taxonomic scope" value="Eukaryota"/>
</dbReference>
<dbReference type="GO" id="GO:0003755">
    <property type="term" value="F:peptidyl-prolyl cis-trans isomerase activity"/>
    <property type="evidence" value="ECO:0007669"/>
    <property type="project" value="UniProtKB-EC"/>
</dbReference>
<gene>
    <name evidence="7" type="ORF">Esi_0151_0062</name>
</gene>
<dbReference type="InterPro" id="IPR019734">
    <property type="entry name" value="TPR_rpt"/>
</dbReference>
<dbReference type="SUPFAM" id="SSF48452">
    <property type="entry name" value="TPR-like"/>
    <property type="match status" value="1"/>
</dbReference>
<accession>D8LFT5</accession>
<evidence type="ECO:0000256" key="6">
    <source>
        <dbReference type="SAM" id="MobiDB-lite"/>
    </source>
</evidence>
<dbReference type="EC" id="5.2.1.8" evidence="2"/>
<evidence type="ECO:0000313" key="8">
    <source>
        <dbReference type="Proteomes" id="UP000002630"/>
    </source>
</evidence>
<keyword evidence="3" id="KW-0697">Rotamase</keyword>
<dbReference type="PROSITE" id="PS50005">
    <property type="entry name" value="TPR"/>
    <property type="match status" value="1"/>
</dbReference>
<dbReference type="Gene3D" id="1.25.40.10">
    <property type="entry name" value="Tetratricopeptide repeat domain"/>
    <property type="match status" value="1"/>
</dbReference>
<feature type="compositionally biased region" description="Acidic residues" evidence="6">
    <location>
        <begin position="630"/>
        <end position="641"/>
    </location>
</feature>
<feature type="region of interest" description="Disordered" evidence="6">
    <location>
        <begin position="1"/>
        <end position="74"/>
    </location>
</feature>
<dbReference type="OrthoDB" id="2423701at2759"/>
<keyword evidence="5" id="KW-0802">TPR repeat</keyword>